<dbReference type="GO" id="GO:0008999">
    <property type="term" value="F:protein-N-terminal-alanine acetyltransferase activity"/>
    <property type="evidence" value="ECO:0007669"/>
    <property type="project" value="TreeGrafter"/>
</dbReference>
<dbReference type="GO" id="GO:1990189">
    <property type="term" value="F:protein N-terminal-serine acetyltransferase activity"/>
    <property type="evidence" value="ECO:0007669"/>
    <property type="project" value="TreeGrafter"/>
</dbReference>
<dbReference type="Gene3D" id="3.40.630.30">
    <property type="match status" value="1"/>
</dbReference>
<keyword evidence="2" id="KW-0012">Acyltransferase</keyword>
<dbReference type="eggNOG" id="COG1670">
    <property type="taxonomic scope" value="Bacteria"/>
</dbReference>
<evidence type="ECO:0000313" key="3">
    <source>
        <dbReference type="Proteomes" id="UP000008871"/>
    </source>
</evidence>
<dbReference type="InterPro" id="IPR051908">
    <property type="entry name" value="Ribosomal_N-acetyltransferase"/>
</dbReference>
<dbReference type="Proteomes" id="UP000008871">
    <property type="component" value="Chromosome"/>
</dbReference>
<dbReference type="GO" id="GO:0005737">
    <property type="term" value="C:cytoplasm"/>
    <property type="evidence" value="ECO:0007669"/>
    <property type="project" value="TreeGrafter"/>
</dbReference>
<dbReference type="InterPro" id="IPR000182">
    <property type="entry name" value="GNAT_dom"/>
</dbReference>
<dbReference type="Pfam" id="PF13302">
    <property type="entry name" value="Acetyltransf_3"/>
    <property type="match status" value="1"/>
</dbReference>
<dbReference type="EC" id="2.3.1.-" evidence="2"/>
<dbReference type="PANTHER" id="PTHR43441:SF12">
    <property type="entry name" value="RIBOSOMAL N-ACETYLTRANSFERASE YDAF-RELATED"/>
    <property type="match status" value="1"/>
</dbReference>
<dbReference type="PANTHER" id="PTHR43441">
    <property type="entry name" value="RIBOSOMAL-PROTEIN-SERINE ACETYLTRANSFERASE"/>
    <property type="match status" value="1"/>
</dbReference>
<dbReference type="STRING" id="393595.ABO_0079"/>
<dbReference type="EMBL" id="AM286690">
    <property type="protein sequence ID" value="CAL15527.1"/>
    <property type="molecule type" value="Genomic_DNA"/>
</dbReference>
<keyword evidence="3" id="KW-1185">Reference proteome</keyword>
<evidence type="ECO:0000259" key="1">
    <source>
        <dbReference type="PROSITE" id="PS51186"/>
    </source>
</evidence>
<dbReference type="PROSITE" id="PS51186">
    <property type="entry name" value="GNAT"/>
    <property type="match status" value="1"/>
</dbReference>
<organism evidence="2 3">
    <name type="scientific">Alcanivorax borkumensis (strain ATCC 700651 / DSM 11573 / NCIMB 13689 / SK2)</name>
    <dbReference type="NCBI Taxonomy" id="393595"/>
    <lineage>
        <taxon>Bacteria</taxon>
        <taxon>Pseudomonadati</taxon>
        <taxon>Pseudomonadota</taxon>
        <taxon>Gammaproteobacteria</taxon>
        <taxon>Oceanospirillales</taxon>
        <taxon>Alcanivoracaceae</taxon>
        <taxon>Alcanivorax</taxon>
    </lineage>
</organism>
<dbReference type="InterPro" id="IPR016181">
    <property type="entry name" value="Acyl_CoA_acyltransferase"/>
</dbReference>
<dbReference type="KEGG" id="abo:ABO_0079"/>
<reference evidence="2 3" key="1">
    <citation type="journal article" date="2006" name="Nat. Biotechnol.">
        <title>Genome sequence of the ubiquitous hydrocarbon-degrading marine bacterium Alcanivorax borkumensis.</title>
        <authorList>
            <person name="Schneiker S."/>
            <person name="Martins dos Santos V.A.P."/>
            <person name="Bartels D."/>
            <person name="Bekel T."/>
            <person name="Brecht M."/>
            <person name="Buhrmester J."/>
            <person name="Chernikova T.N."/>
            <person name="Denaro R."/>
            <person name="Ferrer M."/>
            <person name="Gertler C."/>
            <person name="Goesmann A."/>
            <person name="Golyshina O.V."/>
            <person name="Kaminski F."/>
            <person name="Khachane A.N."/>
            <person name="Lang S."/>
            <person name="Linke B."/>
            <person name="McHardy A.C."/>
            <person name="Meyer F."/>
            <person name="Nechitaylo T."/>
            <person name="Puehler A."/>
            <person name="Regenhardt D."/>
            <person name="Rupp O."/>
            <person name="Sabirova J.S."/>
            <person name="Selbitschka W."/>
            <person name="Yakimov M.M."/>
            <person name="Timmis K.N."/>
            <person name="Vorhoelter F.-J."/>
            <person name="Weidner S."/>
            <person name="Kaiser O."/>
            <person name="Golyshin P.N."/>
        </authorList>
    </citation>
    <scope>NUCLEOTIDE SEQUENCE [LARGE SCALE GENOMIC DNA]</scope>
    <source>
        <strain evidence="3">ATCC 700651 / DSM 11573 / NCIMB 13689 / SK2</strain>
    </source>
</reference>
<proteinExistence type="predicted"/>
<dbReference type="SUPFAM" id="SSF55729">
    <property type="entry name" value="Acyl-CoA N-acyltransferases (Nat)"/>
    <property type="match status" value="1"/>
</dbReference>
<sequence>MEVRVDANVTLHPLNQGFANDLFTLTNSNRNFLREWLPWLDQVLTVDDTRHFIETAEKMAATGDAHSFAIVHLGTVCGVTGFNNINQPHHTGSIGYWLAQTHTGQGIATSAVRQLLNIGFTEYTLNRIEIRCALNNRRSRALPERLGFVYEGTLRQAEWLYDRFVDQALYALLKSDYRP</sequence>
<dbReference type="HOGENOM" id="CLU_013985_3_0_6"/>
<accession>Q0VKT4</accession>
<protein>
    <submittedName>
        <fullName evidence="2">Acyltransferases</fullName>
        <ecNumber evidence="2">2.3.1.-</ecNumber>
    </submittedName>
</protein>
<dbReference type="OrthoDB" id="9784707at2"/>
<dbReference type="AlphaFoldDB" id="Q0VKT4"/>
<gene>
    <name evidence="2" type="ordered locus">ABO_0079</name>
</gene>
<name>Q0VKT4_ALCBS</name>
<evidence type="ECO:0000313" key="2">
    <source>
        <dbReference type="EMBL" id="CAL15527.1"/>
    </source>
</evidence>
<keyword evidence="2" id="KW-0808">Transferase</keyword>
<feature type="domain" description="N-acetyltransferase" evidence="1">
    <location>
        <begin position="20"/>
        <end position="166"/>
    </location>
</feature>